<keyword evidence="5" id="KW-1185">Reference proteome</keyword>
<evidence type="ECO:0000313" key="5">
    <source>
        <dbReference type="Proteomes" id="UP000242444"/>
    </source>
</evidence>
<keyword evidence="2" id="KW-1133">Transmembrane helix</keyword>
<dbReference type="InterPro" id="IPR043725">
    <property type="entry name" value="DUF5667"/>
</dbReference>
<dbReference type="EMBL" id="NKYE01000001">
    <property type="protein sequence ID" value="OZM74748.1"/>
    <property type="molecule type" value="Genomic_DNA"/>
</dbReference>
<name>A0A263D9S0_9PSEU</name>
<dbReference type="InParanoid" id="A0A263D9S0"/>
<dbReference type="AlphaFoldDB" id="A0A263D9S0"/>
<feature type="compositionally biased region" description="Pro residues" evidence="1">
    <location>
        <begin position="328"/>
        <end position="352"/>
    </location>
</feature>
<reference evidence="4 5" key="1">
    <citation type="submission" date="2017-07" db="EMBL/GenBank/DDBJ databases">
        <title>Amycolatopsis antarcticus sp. nov., isolated from the surface of an Antarcticus brown macroalga.</title>
        <authorList>
            <person name="Wang J."/>
            <person name="Leiva S."/>
            <person name="Huang J."/>
            <person name="Huang Y."/>
        </authorList>
    </citation>
    <scope>NUCLEOTIDE SEQUENCE [LARGE SCALE GENOMIC DNA]</scope>
    <source>
        <strain evidence="4 5">AU-G6</strain>
    </source>
</reference>
<evidence type="ECO:0000256" key="2">
    <source>
        <dbReference type="SAM" id="Phobius"/>
    </source>
</evidence>
<feature type="domain" description="DUF5667" evidence="3">
    <location>
        <begin position="118"/>
        <end position="167"/>
    </location>
</feature>
<feature type="region of interest" description="Disordered" evidence="1">
    <location>
        <begin position="286"/>
        <end position="389"/>
    </location>
</feature>
<protein>
    <recommendedName>
        <fullName evidence="3">DUF5667 domain-containing protein</fullName>
    </recommendedName>
</protein>
<keyword evidence="2" id="KW-0472">Membrane</keyword>
<feature type="compositionally biased region" description="Pro residues" evidence="1">
    <location>
        <begin position="359"/>
        <end position="381"/>
    </location>
</feature>
<evidence type="ECO:0000313" key="4">
    <source>
        <dbReference type="EMBL" id="OZM74748.1"/>
    </source>
</evidence>
<feature type="compositionally biased region" description="Pro residues" evidence="1">
    <location>
        <begin position="303"/>
        <end position="320"/>
    </location>
</feature>
<keyword evidence="2" id="KW-0812">Transmembrane</keyword>
<dbReference type="Pfam" id="PF18915">
    <property type="entry name" value="DUF5667"/>
    <property type="match status" value="1"/>
</dbReference>
<dbReference type="Proteomes" id="UP000242444">
    <property type="component" value="Unassembled WGS sequence"/>
</dbReference>
<evidence type="ECO:0000259" key="3">
    <source>
        <dbReference type="Pfam" id="PF18915"/>
    </source>
</evidence>
<organism evidence="4 5">
    <name type="scientific">Amycolatopsis antarctica</name>
    <dbReference type="NCBI Taxonomy" id="1854586"/>
    <lineage>
        <taxon>Bacteria</taxon>
        <taxon>Bacillati</taxon>
        <taxon>Actinomycetota</taxon>
        <taxon>Actinomycetes</taxon>
        <taxon>Pseudonocardiales</taxon>
        <taxon>Pseudonocardiaceae</taxon>
        <taxon>Amycolatopsis</taxon>
    </lineage>
</organism>
<gene>
    <name evidence="4" type="ORF">CFN78_00465</name>
</gene>
<evidence type="ECO:0000256" key="1">
    <source>
        <dbReference type="SAM" id="MobiDB-lite"/>
    </source>
</evidence>
<comment type="caution">
    <text evidence="4">The sequence shown here is derived from an EMBL/GenBank/DDBJ whole genome shotgun (WGS) entry which is preliminary data.</text>
</comment>
<proteinExistence type="predicted"/>
<sequence length="389" mass="40139">MNVPSRFGRDAGERERFARAVDADAPADSALDAELAIVARLRRAGEDTPGPDRDARGRIAAGIARGMPTGDAPVSSSPTGRRDRVRGRRGHTFAPVLAAAACVVIAFGGVAVLLSEDTLPGDTLYEVKRARESASIELTFDAEGKAAKRLEYAALRVDELTELAGADGQPSAFGIALDGFDSDTRAGVGGLTAAAARTGSDRLDRLRSWTIAQSGRLAAIGPRMPAPVAERHAETLALLARVDERAAALTERMRCPQITSGAQDDLGPLPAVTECAEPPEAAISEVGTVPPETGASPDVAVPDPSPEVPAPEPPGEPEPPAEQQAAPPVVPAPTPPLQGTPPPQGPIVPAPVPDVLRPAPAPSRPPTSSRPPLIEIPPLLPGLPGIRLP</sequence>
<accession>A0A263D9S0</accession>
<feature type="transmembrane region" description="Helical" evidence="2">
    <location>
        <begin position="92"/>
        <end position="114"/>
    </location>
</feature>
<feature type="region of interest" description="Disordered" evidence="1">
    <location>
        <begin position="65"/>
        <end position="87"/>
    </location>
</feature>